<dbReference type="PANTHER" id="PTHR11695">
    <property type="entry name" value="ALCOHOL DEHYDROGENASE RELATED"/>
    <property type="match status" value="1"/>
</dbReference>
<dbReference type="InterPro" id="IPR050700">
    <property type="entry name" value="YIM1/Zinc_Alcohol_DH_Fams"/>
</dbReference>
<dbReference type="RefSeq" id="WP_140851370.1">
    <property type="nucleotide sequence ID" value="NZ_RCZC01000005.1"/>
</dbReference>
<evidence type="ECO:0000313" key="4">
    <source>
        <dbReference type="Proteomes" id="UP000319931"/>
    </source>
</evidence>
<evidence type="ECO:0000256" key="1">
    <source>
        <dbReference type="ARBA" id="ARBA00023002"/>
    </source>
</evidence>
<dbReference type="Gene3D" id="3.90.180.10">
    <property type="entry name" value="Medium-chain alcohol dehydrogenases, catalytic domain"/>
    <property type="match status" value="1"/>
</dbReference>
<dbReference type="EMBL" id="RCZC01000005">
    <property type="protein sequence ID" value="TPG51606.1"/>
    <property type="molecule type" value="Genomic_DNA"/>
</dbReference>
<dbReference type="Gene3D" id="3.40.50.720">
    <property type="entry name" value="NAD(P)-binding Rossmann-like Domain"/>
    <property type="match status" value="1"/>
</dbReference>
<dbReference type="InterPro" id="IPR011032">
    <property type="entry name" value="GroES-like_sf"/>
</dbReference>
<feature type="domain" description="Enoyl reductase (ER)" evidence="2">
    <location>
        <begin position="26"/>
        <end position="319"/>
    </location>
</feature>
<proteinExistence type="predicted"/>
<dbReference type="AlphaFoldDB" id="A0A502FR28"/>
<name>A0A502FR28_9SPHN</name>
<dbReference type="InterPro" id="IPR002364">
    <property type="entry name" value="Quin_OxRdtase/zeta-crystal_CS"/>
</dbReference>
<dbReference type="Pfam" id="PF13602">
    <property type="entry name" value="ADH_zinc_N_2"/>
    <property type="match status" value="1"/>
</dbReference>
<dbReference type="CDD" id="cd05289">
    <property type="entry name" value="MDR_like_2"/>
    <property type="match status" value="1"/>
</dbReference>
<dbReference type="Pfam" id="PF08240">
    <property type="entry name" value="ADH_N"/>
    <property type="match status" value="1"/>
</dbReference>
<dbReference type="GO" id="GO:0016491">
    <property type="term" value="F:oxidoreductase activity"/>
    <property type="evidence" value="ECO:0007669"/>
    <property type="project" value="UniProtKB-KW"/>
</dbReference>
<dbReference type="SMART" id="SM00829">
    <property type="entry name" value="PKS_ER"/>
    <property type="match status" value="1"/>
</dbReference>
<dbReference type="SUPFAM" id="SSF50129">
    <property type="entry name" value="GroES-like"/>
    <property type="match status" value="1"/>
</dbReference>
<dbReference type="GO" id="GO:0008270">
    <property type="term" value="F:zinc ion binding"/>
    <property type="evidence" value="ECO:0007669"/>
    <property type="project" value="InterPro"/>
</dbReference>
<sequence>MPDLDSPHDSNTPATANRAVRITRFGGPKVIAVAEIDTPYPAPDEVLVRVHAASVNPVDWKTAEGKYPPVGADKLPIVLGRDLAGTIAQVEGADWSVGDRVFAFIGQDRGAQSDFVCVKTSELVAMPDGIDFDAAAGSALAVMTAWQGLFDHGGLTAGQRVLIHGGAGGVGHMAVQLARWKGATVFATASERDLDFVRGLGADTVIDYKNQRFEDIATDLDMVFDTQGGETQARSFGVIREGGILVSTLEPDAAKAAEHKVRIEPRWHAEPDAATLGQVADLLASDELQVTVAKTFPLDQVRAAHAFAQDEHPRGKVVLRLA</sequence>
<comment type="caution">
    <text evidence="3">The sequence shown here is derived from an EMBL/GenBank/DDBJ whole genome shotgun (WGS) entry which is preliminary data.</text>
</comment>
<organism evidence="3 4">
    <name type="scientific">Sphingomonas glacialis</name>
    <dbReference type="NCBI Taxonomy" id="658225"/>
    <lineage>
        <taxon>Bacteria</taxon>
        <taxon>Pseudomonadati</taxon>
        <taxon>Pseudomonadota</taxon>
        <taxon>Alphaproteobacteria</taxon>
        <taxon>Sphingomonadales</taxon>
        <taxon>Sphingomonadaceae</taxon>
        <taxon>Sphingomonas</taxon>
    </lineage>
</organism>
<dbReference type="PANTHER" id="PTHR11695:SF294">
    <property type="entry name" value="RETICULON-4-INTERACTING PROTEIN 1, MITOCHONDRIAL"/>
    <property type="match status" value="1"/>
</dbReference>
<dbReference type="SUPFAM" id="SSF51735">
    <property type="entry name" value="NAD(P)-binding Rossmann-fold domains"/>
    <property type="match status" value="1"/>
</dbReference>
<dbReference type="Proteomes" id="UP000319931">
    <property type="component" value="Unassembled WGS sequence"/>
</dbReference>
<evidence type="ECO:0000259" key="2">
    <source>
        <dbReference type="SMART" id="SM00829"/>
    </source>
</evidence>
<keyword evidence="1" id="KW-0560">Oxidoreductase</keyword>
<keyword evidence="4" id="KW-1185">Reference proteome</keyword>
<dbReference type="InterPro" id="IPR013154">
    <property type="entry name" value="ADH-like_N"/>
</dbReference>
<accession>A0A502FR28</accession>
<reference evidence="3 4" key="1">
    <citation type="journal article" date="2019" name="Environ. Microbiol.">
        <title>Species interactions and distinct microbial communities in high Arctic permafrost affected cryosols are associated with the CH4 and CO2 gas fluxes.</title>
        <authorList>
            <person name="Altshuler I."/>
            <person name="Hamel J."/>
            <person name="Turney S."/>
            <person name="Magnuson E."/>
            <person name="Levesque R."/>
            <person name="Greer C."/>
            <person name="Whyte L.G."/>
        </authorList>
    </citation>
    <scope>NUCLEOTIDE SEQUENCE [LARGE SCALE GENOMIC DNA]</scope>
    <source>
        <strain evidence="3 4">E6.1</strain>
    </source>
</reference>
<evidence type="ECO:0000313" key="3">
    <source>
        <dbReference type="EMBL" id="TPG51606.1"/>
    </source>
</evidence>
<dbReference type="PROSITE" id="PS01162">
    <property type="entry name" value="QOR_ZETA_CRYSTAL"/>
    <property type="match status" value="1"/>
</dbReference>
<gene>
    <name evidence="3" type="ORF">EAH76_16390</name>
</gene>
<protein>
    <submittedName>
        <fullName evidence="3">NADP-dependent oxidoreductase</fullName>
    </submittedName>
</protein>
<dbReference type="InterPro" id="IPR036291">
    <property type="entry name" value="NAD(P)-bd_dom_sf"/>
</dbReference>
<dbReference type="InterPro" id="IPR020843">
    <property type="entry name" value="ER"/>
</dbReference>
<dbReference type="OrthoDB" id="9792321at2"/>